<accession>A0ACC6TYK4</accession>
<dbReference type="EMBL" id="JBFRCH010000005">
    <property type="protein sequence ID" value="MEX3932530.1"/>
    <property type="molecule type" value="Genomic_DNA"/>
</dbReference>
<keyword evidence="2" id="KW-1185">Reference proteome</keyword>
<proteinExistence type="predicted"/>
<organism evidence="1 2">
    <name type="scientific">Paraburkholderia phymatum</name>
    <dbReference type="NCBI Taxonomy" id="148447"/>
    <lineage>
        <taxon>Bacteria</taxon>
        <taxon>Pseudomonadati</taxon>
        <taxon>Pseudomonadota</taxon>
        <taxon>Betaproteobacteria</taxon>
        <taxon>Burkholderiales</taxon>
        <taxon>Burkholderiaceae</taxon>
        <taxon>Paraburkholderia</taxon>
    </lineage>
</organism>
<name>A0ACC6TYK4_9BURK</name>
<sequence length="385" mass="42969">MRQHLLPALTSLRFFAAAAIVLEHSIPYFHLGEALAAKYVLIQGVTFFFVLSGFILTYQYGNISGIGEGFRFLFNRIAKIWPAHIITMLVFYALFVMGIGIAYDPPMETWVANAALLQAWDPTPSGFFAFNSVAWTLSVELFFYAAFPVLTADFSRTWKVKLGVSALLVIYAMSLVNTTDATGFDGRDSLSVASWVYIWPPAHLIEFVLGMTAGHTWKLYGQQFAGKWMSTSAEVIGVLLILLGSLKMPGLAWRLAHAGYIDEAARTWITVSGSAPFYAVGVFMLARGEGYVARALSVWALRKLGEVSFAMYLVHQLIVRVLQLNPSMIWWPTDWTMKAQFALYWGVTIAASVVLWFVAERCITKWMKALLRVKKREAPTIGTPA</sequence>
<comment type="caution">
    <text evidence="1">The sequence shown here is derived from an EMBL/GenBank/DDBJ whole genome shotgun (WGS) entry which is preliminary data.</text>
</comment>
<reference evidence="1" key="1">
    <citation type="submission" date="2024-07" db="EMBL/GenBank/DDBJ databases">
        <title>A survey of Mimosa microsymbionts across Brazilian biomes reveals a high diversity of Paraburkholderia nodulating endemic species, but also that Cupriavidus is common as a symbiont of widespread species.</title>
        <authorList>
            <person name="Rouws L."/>
            <person name="Barauna A."/>
            <person name="Beukes C."/>
            <person name="Rouws J.R.C."/>
            <person name="De Faria S.M."/>
            <person name="Gross E."/>
            <person name="Bueno Dos Reis Junior F."/>
            <person name="Simon M.F."/>
            <person name="Maluk M."/>
            <person name="Odee D.W."/>
            <person name="Kenicer G."/>
            <person name="Young J.P.W."/>
            <person name="Reis V.M."/>
            <person name="Zilli J."/>
            <person name="James E.K."/>
        </authorList>
    </citation>
    <scope>NUCLEOTIDE SEQUENCE</scope>
    <source>
        <strain evidence="1">EG181B</strain>
    </source>
</reference>
<evidence type="ECO:0000313" key="2">
    <source>
        <dbReference type="Proteomes" id="UP001558850"/>
    </source>
</evidence>
<keyword evidence="1" id="KW-0012">Acyltransferase</keyword>
<dbReference type="EC" id="2.3.-.-" evidence="1"/>
<dbReference type="Proteomes" id="UP001558850">
    <property type="component" value="Unassembled WGS sequence"/>
</dbReference>
<gene>
    <name evidence="1" type="ORF">AB4Y32_12065</name>
</gene>
<keyword evidence="1" id="KW-0808">Transferase</keyword>
<evidence type="ECO:0000313" key="1">
    <source>
        <dbReference type="EMBL" id="MEX3932530.1"/>
    </source>
</evidence>
<protein>
    <submittedName>
        <fullName evidence="1">Acyltransferase family protein</fullName>
        <ecNumber evidence="1">2.3.-.-</ecNumber>
    </submittedName>
</protein>